<comment type="caution">
    <text evidence="1">The sequence shown here is derived from an EMBL/GenBank/DDBJ whole genome shotgun (WGS) entry which is preliminary data.</text>
</comment>
<evidence type="ECO:0000313" key="2">
    <source>
        <dbReference type="Proteomes" id="UP000276133"/>
    </source>
</evidence>
<dbReference type="Proteomes" id="UP000276133">
    <property type="component" value="Unassembled WGS sequence"/>
</dbReference>
<sequence length="60" mass="6693">MPNTYAKLVELPVLLSLNVCDDKPVKYPVAFDDKPGSGISNGPLKKMEKMTHKYTTNIIK</sequence>
<evidence type="ECO:0000313" key="1">
    <source>
        <dbReference type="EMBL" id="RMZ94459.1"/>
    </source>
</evidence>
<accession>A0A3M7P694</accession>
<dbReference type="EMBL" id="REGN01013039">
    <property type="protein sequence ID" value="RMZ94459.1"/>
    <property type="molecule type" value="Genomic_DNA"/>
</dbReference>
<proteinExistence type="predicted"/>
<dbReference type="AlphaFoldDB" id="A0A3M7P694"/>
<organism evidence="1 2">
    <name type="scientific">Brachionus plicatilis</name>
    <name type="common">Marine rotifer</name>
    <name type="synonym">Brachionus muelleri</name>
    <dbReference type="NCBI Taxonomy" id="10195"/>
    <lineage>
        <taxon>Eukaryota</taxon>
        <taxon>Metazoa</taxon>
        <taxon>Spiralia</taxon>
        <taxon>Gnathifera</taxon>
        <taxon>Rotifera</taxon>
        <taxon>Eurotatoria</taxon>
        <taxon>Monogononta</taxon>
        <taxon>Pseudotrocha</taxon>
        <taxon>Ploima</taxon>
        <taxon>Brachionidae</taxon>
        <taxon>Brachionus</taxon>
    </lineage>
</organism>
<reference evidence="1 2" key="1">
    <citation type="journal article" date="2018" name="Sci. Rep.">
        <title>Genomic signatures of local adaptation to the degree of environmental predictability in rotifers.</title>
        <authorList>
            <person name="Franch-Gras L."/>
            <person name="Hahn C."/>
            <person name="Garcia-Roger E.M."/>
            <person name="Carmona M.J."/>
            <person name="Serra M."/>
            <person name="Gomez A."/>
        </authorList>
    </citation>
    <scope>NUCLEOTIDE SEQUENCE [LARGE SCALE GENOMIC DNA]</scope>
    <source>
        <strain evidence="1">HYR1</strain>
    </source>
</reference>
<protein>
    <submittedName>
        <fullName evidence="1">Uncharacterized protein</fullName>
    </submittedName>
</protein>
<name>A0A3M7P694_BRAPC</name>
<keyword evidence="2" id="KW-1185">Reference proteome</keyword>
<gene>
    <name evidence="1" type="ORF">BpHYR1_031565</name>
</gene>